<feature type="transmembrane region" description="Helical" evidence="1">
    <location>
        <begin position="65"/>
        <end position="85"/>
    </location>
</feature>
<evidence type="ECO:0000259" key="2">
    <source>
        <dbReference type="Pfam" id="PF13387"/>
    </source>
</evidence>
<sequence length="345" mass="38525">MTPATRAAIGRWALRALLVLAALWGGLAIYFALTGNALVRGGWVASWCAMALAALWGLRRGRENWALVGIFGAAFVALAVSWGLMQPSQDRDWADDVAQRLQPQVRGNIVTLHNVRNFDWRSETNYVPRWETRQYDLDRLVSADLALSYWMGPAIAHTLVSFGFDDGSHVVFSLEIRKERGESFSAVGGFFRSFEETLVAADERDILRVRTNVRGEDMYLYRLAIPRAGLRRMFMGYVALANDLNRKPAFYNTLTSNCTTIVYALVRQLQPSLPLDHRLLLSGYADQYAYDHHGLMPGYDFATLKQRGHFTARAIAADTAADFSERIRAGMPQVPAPGVSTSASR</sequence>
<accession>A0AAU7PAU4</accession>
<keyword evidence="1" id="KW-1133">Transmembrane helix</keyword>
<feature type="domain" description="Lnb N-terminal periplasmic" evidence="2">
    <location>
        <begin position="127"/>
        <end position="282"/>
    </location>
</feature>
<evidence type="ECO:0000313" key="3">
    <source>
        <dbReference type="EMBL" id="XBS38860.1"/>
    </source>
</evidence>
<dbReference type="EMBL" id="CP144460">
    <property type="protein sequence ID" value="XBS38860.1"/>
    <property type="molecule type" value="Genomic_DNA"/>
</dbReference>
<feature type="transmembrane region" description="Helical" evidence="1">
    <location>
        <begin position="12"/>
        <end position="33"/>
    </location>
</feature>
<gene>
    <name evidence="3" type="ORF">VZ068_04835</name>
</gene>
<dbReference type="RefSeq" id="WP_349657061.1">
    <property type="nucleotide sequence ID" value="NZ_CP144460.1"/>
</dbReference>
<reference evidence="3" key="1">
    <citation type="submission" date="2024-02" db="EMBL/GenBank/DDBJ databases">
        <title>Complete genome sequence of Xanthomonas sp. 10-10.</title>
        <authorList>
            <person name="Biessy A."/>
            <person name="Ciotola M."/>
            <person name="Cadieux M."/>
            <person name="Soufiane B."/>
            <person name="Laforest M."/>
            <person name="Filion M."/>
        </authorList>
    </citation>
    <scope>NUCLEOTIDE SEQUENCE</scope>
    <source>
        <strain evidence="3">10-10</strain>
    </source>
</reference>
<dbReference type="Pfam" id="PF13387">
    <property type="entry name" value="Lnb_N"/>
    <property type="match status" value="1"/>
</dbReference>
<keyword evidence="1" id="KW-0812">Transmembrane</keyword>
<protein>
    <submittedName>
        <fullName evidence="3">DUF4105 domain-containing protein</fullName>
    </submittedName>
</protein>
<proteinExistence type="predicted"/>
<dbReference type="InterPro" id="IPR025178">
    <property type="entry name" value="Lnb_N"/>
</dbReference>
<dbReference type="AlphaFoldDB" id="A0AAU7PAU4"/>
<name>A0AAU7PAU4_9XANT</name>
<evidence type="ECO:0000256" key="1">
    <source>
        <dbReference type="SAM" id="Phobius"/>
    </source>
</evidence>
<feature type="transmembrane region" description="Helical" evidence="1">
    <location>
        <begin position="39"/>
        <end position="58"/>
    </location>
</feature>
<organism evidence="3">
    <name type="scientific">Xanthomonas sp. 10-10</name>
    <dbReference type="NCBI Taxonomy" id="3115848"/>
    <lineage>
        <taxon>Bacteria</taxon>
        <taxon>Pseudomonadati</taxon>
        <taxon>Pseudomonadota</taxon>
        <taxon>Gammaproteobacteria</taxon>
        <taxon>Lysobacterales</taxon>
        <taxon>Lysobacteraceae</taxon>
        <taxon>Xanthomonas</taxon>
    </lineage>
</organism>
<keyword evidence="1" id="KW-0472">Membrane</keyword>